<feature type="domain" description="MacB-like periplasmic core" evidence="10">
    <location>
        <begin position="48"/>
        <end position="248"/>
    </location>
</feature>
<gene>
    <name evidence="11" type="ORF">N1028_15890</name>
</gene>
<dbReference type="RefSeq" id="WP_259530368.1">
    <property type="nucleotide sequence ID" value="NZ_JANLCK010000010.1"/>
</dbReference>
<protein>
    <submittedName>
        <fullName evidence="11">ABC transporter permease</fullName>
    </submittedName>
</protein>
<feature type="transmembrane region" description="Helical" evidence="8">
    <location>
        <begin position="390"/>
        <end position="410"/>
    </location>
</feature>
<evidence type="ECO:0000256" key="3">
    <source>
        <dbReference type="ARBA" id="ARBA00022692"/>
    </source>
</evidence>
<comment type="caution">
    <text evidence="11">The sequence shown here is derived from an EMBL/GenBank/DDBJ whole genome shotgun (WGS) entry which is preliminary data.</text>
</comment>
<feature type="transmembrane region" description="Helical" evidence="8">
    <location>
        <begin position="47"/>
        <end position="68"/>
    </location>
</feature>
<comment type="subcellular location">
    <subcellularLocation>
        <location evidence="1">Cell membrane</location>
        <topology evidence="1">Multi-pass membrane protein</topology>
    </subcellularLocation>
</comment>
<evidence type="ECO:0000256" key="6">
    <source>
        <dbReference type="ARBA" id="ARBA00038076"/>
    </source>
</evidence>
<dbReference type="PANTHER" id="PTHR30572">
    <property type="entry name" value="MEMBRANE COMPONENT OF TRANSPORTER-RELATED"/>
    <property type="match status" value="1"/>
</dbReference>
<evidence type="ECO:0000259" key="10">
    <source>
        <dbReference type="Pfam" id="PF12704"/>
    </source>
</evidence>
<dbReference type="InterPro" id="IPR050250">
    <property type="entry name" value="Macrolide_Exporter_MacB"/>
</dbReference>
<dbReference type="GO" id="GO:0005886">
    <property type="term" value="C:plasma membrane"/>
    <property type="evidence" value="ECO:0007669"/>
    <property type="project" value="UniProtKB-SubCell"/>
</dbReference>
<feature type="domain" description="ABC3 transporter permease C-terminal" evidence="9">
    <location>
        <begin position="307"/>
        <end position="420"/>
    </location>
</feature>
<dbReference type="PANTHER" id="PTHR30572:SF4">
    <property type="entry name" value="ABC TRANSPORTER PERMEASE YTRF"/>
    <property type="match status" value="1"/>
</dbReference>
<evidence type="ECO:0000313" key="12">
    <source>
        <dbReference type="Proteomes" id="UP001165587"/>
    </source>
</evidence>
<evidence type="ECO:0000313" key="11">
    <source>
        <dbReference type="EMBL" id="MCS5727377.1"/>
    </source>
</evidence>
<sequence length="427" mass="43429">MTARRRHDLRIGPRLSGGAASSRAARFDLRDLAAEVLEGVGARPLRLFVSLLGTVVGIGALVLTVGLGQTAGGQLDAHFDRVAAEHAEITPQKKQGADGEERAAAALPDDSADRVRRLAGVLAAATLTALPTEGLRVSAVPVHDPSEPETTPPPVYASSGELVEAIGAHLVAGRAFDAGHDARGDRVAILGSDAAATLGIRRLEAQPSVFLGDRSYTVIGILGESVTEAHLAGAVVIPTGAARRDFPSVPPDLVALHLDSAAGELVSRQAPIALDPNEPDVFTVAAPSRPTALQNEVGDDLDIVFLAIGLITLLAGGLGIANVTTLSVSERTGEIGLRRALGATRRQIGAQFVLESVVVGALGGVIGVALAVLAIVAVSALRGWTPVLDLPLAFGCAGLGAVVGLTAGAYPAAKAARTEPADALRSS</sequence>
<evidence type="ECO:0000256" key="1">
    <source>
        <dbReference type="ARBA" id="ARBA00004651"/>
    </source>
</evidence>
<comment type="similarity">
    <text evidence="6">Belongs to the ABC-4 integral membrane protein family.</text>
</comment>
<accession>A0AA41XFR7</accession>
<evidence type="ECO:0000256" key="5">
    <source>
        <dbReference type="ARBA" id="ARBA00023136"/>
    </source>
</evidence>
<feature type="region of interest" description="Disordered" evidence="7">
    <location>
        <begin position="88"/>
        <end position="109"/>
    </location>
</feature>
<keyword evidence="3 8" id="KW-0812">Transmembrane</keyword>
<proteinExistence type="inferred from homology"/>
<keyword evidence="12" id="KW-1185">Reference proteome</keyword>
<name>A0AA41XFR7_9MICO</name>
<keyword evidence="4 8" id="KW-1133">Transmembrane helix</keyword>
<dbReference type="Proteomes" id="UP001165587">
    <property type="component" value="Unassembled WGS sequence"/>
</dbReference>
<dbReference type="InterPro" id="IPR025857">
    <property type="entry name" value="MacB_PCD"/>
</dbReference>
<dbReference type="EMBL" id="JANLCK010000010">
    <property type="protein sequence ID" value="MCS5727377.1"/>
    <property type="molecule type" value="Genomic_DNA"/>
</dbReference>
<dbReference type="Pfam" id="PF02687">
    <property type="entry name" value="FtsX"/>
    <property type="match status" value="1"/>
</dbReference>
<keyword evidence="2" id="KW-1003">Cell membrane</keyword>
<evidence type="ECO:0000256" key="8">
    <source>
        <dbReference type="SAM" id="Phobius"/>
    </source>
</evidence>
<dbReference type="GO" id="GO:0022857">
    <property type="term" value="F:transmembrane transporter activity"/>
    <property type="evidence" value="ECO:0007669"/>
    <property type="project" value="TreeGrafter"/>
</dbReference>
<feature type="transmembrane region" description="Helical" evidence="8">
    <location>
        <begin position="349"/>
        <end position="378"/>
    </location>
</feature>
<dbReference type="InterPro" id="IPR003838">
    <property type="entry name" value="ABC3_permease_C"/>
</dbReference>
<keyword evidence="5 8" id="KW-0472">Membrane</keyword>
<dbReference type="AlphaFoldDB" id="A0AA41XFR7"/>
<organism evidence="11 12">
    <name type="scientific">Herbiconiux oxytropis</name>
    <dbReference type="NCBI Taxonomy" id="2970915"/>
    <lineage>
        <taxon>Bacteria</taxon>
        <taxon>Bacillati</taxon>
        <taxon>Actinomycetota</taxon>
        <taxon>Actinomycetes</taxon>
        <taxon>Micrococcales</taxon>
        <taxon>Microbacteriaceae</taxon>
        <taxon>Herbiconiux</taxon>
    </lineage>
</organism>
<feature type="transmembrane region" description="Helical" evidence="8">
    <location>
        <begin position="303"/>
        <end position="328"/>
    </location>
</feature>
<evidence type="ECO:0000256" key="7">
    <source>
        <dbReference type="SAM" id="MobiDB-lite"/>
    </source>
</evidence>
<dbReference type="Pfam" id="PF12704">
    <property type="entry name" value="MacB_PCD"/>
    <property type="match status" value="1"/>
</dbReference>
<evidence type="ECO:0000256" key="2">
    <source>
        <dbReference type="ARBA" id="ARBA00022475"/>
    </source>
</evidence>
<reference evidence="11" key="1">
    <citation type="submission" date="2022-08" db="EMBL/GenBank/DDBJ databases">
        <authorList>
            <person name="Deng Y."/>
            <person name="Han X.-F."/>
            <person name="Zhang Y.-Q."/>
        </authorList>
    </citation>
    <scope>NUCLEOTIDE SEQUENCE</scope>
    <source>
        <strain evidence="11">CPCC 203407</strain>
    </source>
</reference>
<evidence type="ECO:0000259" key="9">
    <source>
        <dbReference type="Pfam" id="PF02687"/>
    </source>
</evidence>
<evidence type="ECO:0000256" key="4">
    <source>
        <dbReference type="ARBA" id="ARBA00022989"/>
    </source>
</evidence>